<dbReference type="AlphaFoldDB" id="A0A3R9PHK2"/>
<keyword evidence="1" id="KW-1133">Transmembrane helix</keyword>
<keyword evidence="1" id="KW-0812">Transmembrane</keyword>
<keyword evidence="3" id="KW-1185">Reference proteome</keyword>
<proteinExistence type="predicted"/>
<dbReference type="Proteomes" id="UP000277582">
    <property type="component" value="Unassembled WGS sequence"/>
</dbReference>
<dbReference type="EMBL" id="RCOS01000110">
    <property type="protein sequence ID" value="RSN73753.1"/>
    <property type="molecule type" value="Genomic_DNA"/>
</dbReference>
<feature type="transmembrane region" description="Helical" evidence="1">
    <location>
        <begin position="86"/>
        <end position="108"/>
    </location>
</feature>
<gene>
    <name evidence="2" type="ORF">D6D85_09505</name>
</gene>
<accession>A0A3R9PHK2</accession>
<feature type="transmembrane region" description="Helical" evidence="1">
    <location>
        <begin position="50"/>
        <end position="74"/>
    </location>
</feature>
<feature type="transmembrane region" description="Helical" evidence="1">
    <location>
        <begin position="120"/>
        <end position="143"/>
    </location>
</feature>
<evidence type="ECO:0000256" key="1">
    <source>
        <dbReference type="SAM" id="Phobius"/>
    </source>
</evidence>
<comment type="caution">
    <text evidence="2">The sequence shown here is derived from an EMBL/GenBank/DDBJ whole genome shotgun (WGS) entry which is preliminary data.</text>
</comment>
<reference evidence="2 3" key="1">
    <citation type="submission" date="2018-10" db="EMBL/GenBank/DDBJ databases">
        <title>Co-occurring genomic capacity for anaerobic methane metabolism and dissimilatory sulfite reduction discovered in the Korarchaeota.</title>
        <authorList>
            <person name="Mckay L.J."/>
            <person name="Dlakic M."/>
            <person name="Fields M.W."/>
            <person name="Delmont T.O."/>
            <person name="Eren A.M."/>
            <person name="Jay Z.J."/>
            <person name="Klingelsmith K.B."/>
            <person name="Rusch D.B."/>
            <person name="Inskeep W.P."/>
        </authorList>
    </citation>
    <scope>NUCLEOTIDE SEQUENCE [LARGE SCALE GENOMIC DNA]</scope>
    <source>
        <strain evidence="2 3">MDKW</strain>
    </source>
</reference>
<evidence type="ECO:0000313" key="2">
    <source>
        <dbReference type="EMBL" id="RSN73753.1"/>
    </source>
</evidence>
<protein>
    <submittedName>
        <fullName evidence="2">Uncharacterized protein</fullName>
    </submittedName>
</protein>
<organism evidence="2 3">
    <name type="scientific">Candidatus Methanodesulfokora washburnensis</name>
    <dbReference type="NCBI Taxonomy" id="2478471"/>
    <lineage>
        <taxon>Archaea</taxon>
        <taxon>Thermoproteota</taxon>
        <taxon>Candidatus Korarchaeia</taxon>
        <taxon>Candidatus Korarchaeia incertae sedis</taxon>
        <taxon>Candidatus Methanodesulfokora</taxon>
    </lineage>
</organism>
<evidence type="ECO:0000313" key="3">
    <source>
        <dbReference type="Proteomes" id="UP000277582"/>
    </source>
</evidence>
<keyword evidence="1" id="KW-0472">Membrane</keyword>
<sequence>MPEKRAYEISAIISAIFAVMYAQVELWINWERVFRTISIPFEGVRIGEAVIPVSLYNLIFTTALYILVAFGPLIPFMNWKAFDMGLGNFFLICLLEDVSYFVLAGRMITPSDYTAKMLGYFQIGNVVIPVWYILDLILVVYFYSKALR</sequence>
<feature type="transmembrane region" description="Helical" evidence="1">
    <location>
        <begin position="12"/>
        <end position="30"/>
    </location>
</feature>
<name>A0A3R9PHK2_9CREN</name>